<dbReference type="SUPFAM" id="SSF100879">
    <property type="entry name" value="Lesion bypass DNA polymerase (Y-family), little finger domain"/>
    <property type="match status" value="1"/>
</dbReference>
<evidence type="ECO:0000256" key="4">
    <source>
        <dbReference type="HAMAP-Rule" id="MF_01113"/>
    </source>
</evidence>
<dbReference type="InterPro" id="IPR024728">
    <property type="entry name" value="PolY_HhH_motif"/>
</dbReference>
<keyword evidence="4" id="KW-0234">DNA repair</keyword>
<protein>
    <recommendedName>
        <fullName evidence="4">DNA polymerase IV</fullName>
        <shortName evidence="4">Pol IV</shortName>
        <ecNumber evidence="4">2.7.7.7</ecNumber>
    </recommendedName>
</protein>
<dbReference type="GO" id="GO:0009432">
    <property type="term" value="P:SOS response"/>
    <property type="evidence" value="ECO:0007669"/>
    <property type="project" value="TreeGrafter"/>
</dbReference>
<evidence type="ECO:0000313" key="6">
    <source>
        <dbReference type="EMBL" id="PFG39844.1"/>
    </source>
</evidence>
<comment type="subunit">
    <text evidence="4">Monomer.</text>
</comment>
<evidence type="ECO:0000256" key="3">
    <source>
        <dbReference type="ARBA" id="ARBA00049244"/>
    </source>
</evidence>
<dbReference type="InterPro" id="IPR022880">
    <property type="entry name" value="DNApol_IV"/>
</dbReference>
<dbReference type="Pfam" id="PF00817">
    <property type="entry name" value="IMS"/>
    <property type="match status" value="1"/>
</dbReference>
<keyword evidence="4" id="KW-0548">Nucleotidyltransferase</keyword>
<dbReference type="Gene3D" id="3.30.70.270">
    <property type="match status" value="1"/>
</dbReference>
<dbReference type="AlphaFoldDB" id="A0A2A9ELK1"/>
<proteinExistence type="inferred from homology"/>
<evidence type="ECO:0000256" key="2">
    <source>
        <dbReference type="ARBA" id="ARBA00025589"/>
    </source>
</evidence>
<accession>A0A2A9ELK1</accession>
<keyword evidence="4" id="KW-0515">Mutator protein</keyword>
<comment type="function">
    <text evidence="2 4">Poorly processive, error-prone DNA polymerase involved in untargeted mutagenesis. Copies undamaged DNA at stalled replication forks, which arise in vivo from mismatched or misaligned primer ends. These misaligned primers can be extended by PolIV. Exhibits no 3'-5' exonuclease (proofreading) activity. May be involved in translesional synthesis, in conjunction with the beta clamp from PolIII.</text>
</comment>
<feature type="binding site" evidence="4">
    <location>
        <position position="105"/>
    </location>
    <ligand>
        <name>Mg(2+)</name>
        <dbReference type="ChEBI" id="CHEBI:18420"/>
    </ligand>
</feature>
<dbReference type="GO" id="GO:0006261">
    <property type="term" value="P:DNA-templated DNA replication"/>
    <property type="evidence" value="ECO:0007669"/>
    <property type="project" value="UniProtKB-UniRule"/>
</dbReference>
<keyword evidence="4" id="KW-0460">Magnesium</keyword>
<keyword evidence="4" id="KW-0808">Transferase</keyword>
<feature type="active site" evidence="4">
    <location>
        <position position="106"/>
    </location>
</feature>
<dbReference type="GO" id="GO:0005829">
    <property type="term" value="C:cytosol"/>
    <property type="evidence" value="ECO:0007669"/>
    <property type="project" value="TreeGrafter"/>
</dbReference>
<dbReference type="InterPro" id="IPR017961">
    <property type="entry name" value="DNA_pol_Y-fam_little_finger"/>
</dbReference>
<comment type="caution">
    <text evidence="6">The sequence shown here is derived from an EMBL/GenBank/DDBJ whole genome shotgun (WGS) entry which is preliminary data.</text>
</comment>
<dbReference type="PROSITE" id="PS50173">
    <property type="entry name" value="UMUC"/>
    <property type="match status" value="1"/>
</dbReference>
<dbReference type="CDD" id="cd03586">
    <property type="entry name" value="PolY_Pol_IV_kappa"/>
    <property type="match status" value="1"/>
</dbReference>
<dbReference type="Pfam" id="PF11798">
    <property type="entry name" value="IMS_HHH"/>
    <property type="match status" value="1"/>
</dbReference>
<dbReference type="GO" id="GO:0003887">
    <property type="term" value="F:DNA-directed DNA polymerase activity"/>
    <property type="evidence" value="ECO:0007669"/>
    <property type="project" value="UniProtKB-UniRule"/>
</dbReference>
<evidence type="ECO:0000313" key="7">
    <source>
        <dbReference type="Proteomes" id="UP000222106"/>
    </source>
</evidence>
<dbReference type="OrthoDB" id="9808813at2"/>
<dbReference type="Pfam" id="PF11799">
    <property type="entry name" value="IMS_C"/>
    <property type="match status" value="1"/>
</dbReference>
<name>A0A2A9ELK1_9MICO</name>
<organism evidence="6 7">
    <name type="scientific">Georgenia soli</name>
    <dbReference type="NCBI Taxonomy" id="638953"/>
    <lineage>
        <taxon>Bacteria</taxon>
        <taxon>Bacillati</taxon>
        <taxon>Actinomycetota</taxon>
        <taxon>Actinomycetes</taxon>
        <taxon>Micrococcales</taxon>
        <taxon>Bogoriellaceae</taxon>
        <taxon>Georgenia</taxon>
    </lineage>
</organism>
<dbReference type="SUPFAM" id="SSF56672">
    <property type="entry name" value="DNA/RNA polymerases"/>
    <property type="match status" value="1"/>
</dbReference>
<dbReference type="PANTHER" id="PTHR11076:SF33">
    <property type="entry name" value="DNA POLYMERASE KAPPA"/>
    <property type="match status" value="1"/>
</dbReference>
<comment type="subcellular location">
    <subcellularLocation>
        <location evidence="4">Cytoplasm</location>
    </subcellularLocation>
</comment>
<gene>
    <name evidence="4" type="primary">dinB</name>
    <name evidence="6" type="ORF">ATJ97_2362</name>
</gene>
<feature type="site" description="Substrate discrimination" evidence="4">
    <location>
        <position position="16"/>
    </location>
</feature>
<keyword evidence="4" id="KW-0479">Metal-binding</keyword>
<comment type="catalytic activity">
    <reaction evidence="3 4">
        <text>DNA(n) + a 2'-deoxyribonucleoside 5'-triphosphate = DNA(n+1) + diphosphate</text>
        <dbReference type="Rhea" id="RHEA:22508"/>
        <dbReference type="Rhea" id="RHEA-COMP:17339"/>
        <dbReference type="Rhea" id="RHEA-COMP:17340"/>
        <dbReference type="ChEBI" id="CHEBI:33019"/>
        <dbReference type="ChEBI" id="CHEBI:61560"/>
        <dbReference type="ChEBI" id="CHEBI:173112"/>
        <dbReference type="EC" id="2.7.7.7"/>
    </reaction>
</comment>
<sequence>MSGGPTILHADLDAFYASVEQLLDPSLRGVPVAVGGSARGGVVLAASYEAKVHGVQGGMPGWRAARLCPGLVFVRGHFGRYQELADRVMRVLGDYTPVVQRISIDEAFLDVSGSTHLFGPPAAIGARVRQRVRGEVGLPISVGAARTKHLAKIASQVAKPDGLVVVEPEGERQFLDPLPVSLMWGVGPVTERRLADRGIRTIGQLVEEPGPALERLLGKATGATLHALALNEDPRKVTGPGRAGSVGAQSALGRRAPTPELVRSVLSHLAERVGGRLRAKNRAGRTVTVRVRFAGMRSVTRSHTLEVPVSATLTLTEVAERLVWQAIRDQGAAVDITLLAVSVSNLVRQEAVQLELPLEPEDPWRPGSPAGSARWALDRSMDAARARFGRDAVGYLPATVRRDAGVPDAFRELAERDL</sequence>
<keyword evidence="4" id="KW-0238">DNA-binding</keyword>
<dbReference type="InterPro" id="IPR001126">
    <property type="entry name" value="UmuC"/>
</dbReference>
<dbReference type="GO" id="GO:0000287">
    <property type="term" value="F:magnesium ion binding"/>
    <property type="evidence" value="ECO:0007669"/>
    <property type="project" value="UniProtKB-UniRule"/>
</dbReference>
<keyword evidence="4" id="KW-0239">DNA-directed DNA polymerase</keyword>
<dbReference type="RefSeq" id="WP_098483875.1">
    <property type="nucleotide sequence ID" value="NZ_PDJI01000004.1"/>
</dbReference>
<dbReference type="NCBIfam" id="NF002677">
    <property type="entry name" value="PRK02406.1"/>
    <property type="match status" value="1"/>
</dbReference>
<feature type="domain" description="UmuC" evidence="5">
    <location>
        <begin position="7"/>
        <end position="187"/>
    </location>
</feature>
<dbReference type="InterPro" id="IPR036775">
    <property type="entry name" value="DNA_pol_Y-fam_lit_finger_sf"/>
</dbReference>
<dbReference type="InterPro" id="IPR050116">
    <property type="entry name" value="DNA_polymerase-Y"/>
</dbReference>
<dbReference type="NCBIfam" id="NF003015">
    <property type="entry name" value="PRK03858.1"/>
    <property type="match status" value="1"/>
</dbReference>
<keyword evidence="4" id="KW-0963">Cytoplasm</keyword>
<dbReference type="Gene3D" id="3.30.1490.100">
    <property type="entry name" value="DNA polymerase, Y-family, little finger domain"/>
    <property type="match status" value="1"/>
</dbReference>
<dbReference type="GO" id="GO:0006281">
    <property type="term" value="P:DNA repair"/>
    <property type="evidence" value="ECO:0007669"/>
    <property type="project" value="UniProtKB-UniRule"/>
</dbReference>
<keyword evidence="4" id="KW-0227">DNA damage</keyword>
<keyword evidence="4" id="KW-0235">DNA replication</keyword>
<dbReference type="Proteomes" id="UP000222106">
    <property type="component" value="Unassembled WGS sequence"/>
</dbReference>
<evidence type="ECO:0000256" key="1">
    <source>
        <dbReference type="ARBA" id="ARBA00010945"/>
    </source>
</evidence>
<keyword evidence="7" id="KW-1185">Reference proteome</keyword>
<comment type="similarity">
    <text evidence="1 4">Belongs to the DNA polymerase type-Y family.</text>
</comment>
<dbReference type="InterPro" id="IPR043128">
    <property type="entry name" value="Rev_trsase/Diguanyl_cyclase"/>
</dbReference>
<feature type="binding site" evidence="4">
    <location>
        <position position="11"/>
    </location>
    <ligand>
        <name>Mg(2+)</name>
        <dbReference type="ChEBI" id="CHEBI:18420"/>
    </ligand>
</feature>
<dbReference type="GO" id="GO:0003684">
    <property type="term" value="F:damaged DNA binding"/>
    <property type="evidence" value="ECO:0007669"/>
    <property type="project" value="InterPro"/>
</dbReference>
<comment type="cofactor">
    <cofactor evidence="4">
        <name>Mg(2+)</name>
        <dbReference type="ChEBI" id="CHEBI:18420"/>
    </cofactor>
    <text evidence="4">Binds 2 magnesium ions per subunit.</text>
</comment>
<reference evidence="6 7" key="1">
    <citation type="submission" date="2017-10" db="EMBL/GenBank/DDBJ databases">
        <title>Sequencing the genomes of 1000 actinobacteria strains.</title>
        <authorList>
            <person name="Klenk H.-P."/>
        </authorList>
    </citation>
    <scope>NUCLEOTIDE SEQUENCE [LARGE SCALE GENOMIC DNA]</scope>
    <source>
        <strain evidence="6 7">DSM 21838</strain>
    </source>
</reference>
<dbReference type="Gene3D" id="1.10.150.20">
    <property type="entry name" value="5' to 3' exonuclease, C-terminal subdomain"/>
    <property type="match status" value="1"/>
</dbReference>
<dbReference type="HAMAP" id="MF_01113">
    <property type="entry name" value="DNApol_IV"/>
    <property type="match status" value="1"/>
</dbReference>
<dbReference type="GO" id="GO:0042276">
    <property type="term" value="P:error-prone translesion synthesis"/>
    <property type="evidence" value="ECO:0007669"/>
    <property type="project" value="TreeGrafter"/>
</dbReference>
<dbReference type="InterPro" id="IPR043502">
    <property type="entry name" value="DNA/RNA_pol_sf"/>
</dbReference>
<evidence type="ECO:0000259" key="5">
    <source>
        <dbReference type="PROSITE" id="PS50173"/>
    </source>
</evidence>
<dbReference type="Gene3D" id="3.40.1170.60">
    <property type="match status" value="1"/>
</dbReference>
<dbReference type="EC" id="2.7.7.7" evidence="4"/>
<dbReference type="EMBL" id="PDJI01000004">
    <property type="protein sequence ID" value="PFG39844.1"/>
    <property type="molecule type" value="Genomic_DNA"/>
</dbReference>
<dbReference type="PANTHER" id="PTHR11076">
    <property type="entry name" value="DNA REPAIR POLYMERASE UMUC / TRANSFERASE FAMILY MEMBER"/>
    <property type="match status" value="1"/>
</dbReference>